<evidence type="ECO:0000313" key="2">
    <source>
        <dbReference type="Proteomes" id="UP001371456"/>
    </source>
</evidence>
<dbReference type="Proteomes" id="UP001371456">
    <property type="component" value="Unassembled WGS sequence"/>
</dbReference>
<sequence length="360" mass="41299">MEEGIEEDPTLDLLEEDFRPSNCLQTFTSILDACLVTQLFLRLTLRDDNSPHFIKAFESWKQSLMYAKIHNRKEMGNLQVFQGDRQNCQHQSSSWLKSNLPAKAKHLIFQVIDKTGLWLTTTELHMADFASKFDGPNASLYRKPKPLDYSTRLPQPPKPAFRGLRQQKLIKMPLRQPATNSCKKRKSIQKANLAVKQGAHISPYTEFLMCHPSRIPRSRDPNNLKKTVASELLKDEIIVVHARNLLIVRAQVLKTDAKKDTFLKETDLSSIMANAKFFSISSIARVLKFYWFDRLESDRRVPITALLGRDIFLYQINFCVIEPHKLIAPVLVPSVYFSDGTKHEASEIQSFEDECGPPLI</sequence>
<proteinExistence type="predicted"/>
<dbReference type="AlphaFoldDB" id="A0AAN8SWE2"/>
<gene>
    <name evidence="1" type="ORF">RDI58_023795</name>
</gene>
<comment type="caution">
    <text evidence="1">The sequence shown here is derived from an EMBL/GenBank/DDBJ whole genome shotgun (WGS) entry which is preliminary data.</text>
</comment>
<keyword evidence="2" id="KW-1185">Reference proteome</keyword>
<accession>A0AAN8SWE2</accession>
<evidence type="ECO:0000313" key="1">
    <source>
        <dbReference type="EMBL" id="KAK6777078.1"/>
    </source>
</evidence>
<dbReference type="EMBL" id="JBANQN010000010">
    <property type="protein sequence ID" value="KAK6777078.1"/>
    <property type="molecule type" value="Genomic_DNA"/>
</dbReference>
<organism evidence="1 2">
    <name type="scientific">Solanum bulbocastanum</name>
    <name type="common">Wild potato</name>
    <dbReference type="NCBI Taxonomy" id="147425"/>
    <lineage>
        <taxon>Eukaryota</taxon>
        <taxon>Viridiplantae</taxon>
        <taxon>Streptophyta</taxon>
        <taxon>Embryophyta</taxon>
        <taxon>Tracheophyta</taxon>
        <taxon>Spermatophyta</taxon>
        <taxon>Magnoliopsida</taxon>
        <taxon>eudicotyledons</taxon>
        <taxon>Gunneridae</taxon>
        <taxon>Pentapetalae</taxon>
        <taxon>asterids</taxon>
        <taxon>lamiids</taxon>
        <taxon>Solanales</taxon>
        <taxon>Solanaceae</taxon>
        <taxon>Solanoideae</taxon>
        <taxon>Solaneae</taxon>
        <taxon>Solanum</taxon>
    </lineage>
</organism>
<protein>
    <submittedName>
        <fullName evidence="1">Uncharacterized protein</fullName>
    </submittedName>
</protein>
<name>A0AAN8SWE2_SOLBU</name>
<reference evidence="1 2" key="1">
    <citation type="submission" date="2024-02" db="EMBL/GenBank/DDBJ databases">
        <title>de novo genome assembly of Solanum bulbocastanum strain 11H21.</title>
        <authorList>
            <person name="Hosaka A.J."/>
        </authorList>
    </citation>
    <scope>NUCLEOTIDE SEQUENCE [LARGE SCALE GENOMIC DNA]</scope>
    <source>
        <tissue evidence="1">Young leaves</tissue>
    </source>
</reference>